<accession>W6UK82</accession>
<comment type="caution">
    <text evidence="2">The sequence shown here is derived from an EMBL/GenBank/DDBJ whole genome shotgun (WGS) entry which is preliminary data.</text>
</comment>
<dbReference type="GeneID" id="36346932"/>
<dbReference type="RefSeq" id="XP_024345120.1">
    <property type="nucleotide sequence ID" value="XM_024500466.1"/>
</dbReference>
<dbReference type="AlphaFoldDB" id="W6UK82"/>
<dbReference type="CTD" id="36346932"/>
<sequence length="127" mass="13901">MGFGGWPCPYQWKWAPWTGVIQGSQCGEKGAWSSWVVPQSDPAVLFTLPSSNHVVEGQGAEGGMDPMLQENAIINFPTGLIVTGSRREQRENADAFMSKWFTGMEGENAERDNASPLRIATNAPIKM</sequence>
<keyword evidence="3" id="KW-1185">Reference proteome</keyword>
<evidence type="ECO:0000313" key="3">
    <source>
        <dbReference type="Proteomes" id="UP000019149"/>
    </source>
</evidence>
<name>W6UK82_ECHGR</name>
<evidence type="ECO:0000313" key="2">
    <source>
        <dbReference type="EMBL" id="EUB53924.1"/>
    </source>
</evidence>
<feature type="region of interest" description="Disordered" evidence="1">
    <location>
        <begin position="107"/>
        <end position="127"/>
    </location>
</feature>
<proteinExistence type="predicted"/>
<dbReference type="KEGG" id="egl:EGR_11219"/>
<dbReference type="EMBL" id="APAU02000535">
    <property type="protein sequence ID" value="EUB53924.1"/>
    <property type="molecule type" value="Genomic_DNA"/>
</dbReference>
<dbReference type="Proteomes" id="UP000019149">
    <property type="component" value="Unassembled WGS sequence"/>
</dbReference>
<protein>
    <submittedName>
        <fullName evidence="2">Uncharacterized protein</fullName>
    </submittedName>
</protein>
<reference evidence="2 3" key="1">
    <citation type="journal article" date="2013" name="Nat. Genet.">
        <title>The genome of the hydatid tapeworm Echinococcus granulosus.</title>
        <authorList>
            <person name="Zheng H."/>
            <person name="Zhang W."/>
            <person name="Zhang L."/>
            <person name="Zhang Z."/>
            <person name="Li J."/>
            <person name="Lu G."/>
            <person name="Zhu Y."/>
            <person name="Wang Y."/>
            <person name="Huang Y."/>
            <person name="Liu J."/>
            <person name="Kang H."/>
            <person name="Chen J."/>
            <person name="Wang L."/>
            <person name="Chen A."/>
            <person name="Yu S."/>
            <person name="Gao Z."/>
            <person name="Jin L."/>
            <person name="Gu W."/>
            <person name="Wang Z."/>
            <person name="Zhao L."/>
            <person name="Shi B."/>
            <person name="Wen H."/>
            <person name="Lin R."/>
            <person name="Jones M.K."/>
            <person name="Brejova B."/>
            <person name="Vinar T."/>
            <person name="Zhao G."/>
            <person name="McManus D.P."/>
            <person name="Chen Z."/>
            <person name="Zhou Y."/>
            <person name="Wang S."/>
        </authorList>
    </citation>
    <scope>NUCLEOTIDE SEQUENCE [LARGE SCALE GENOMIC DNA]</scope>
</reference>
<evidence type="ECO:0000256" key="1">
    <source>
        <dbReference type="SAM" id="MobiDB-lite"/>
    </source>
</evidence>
<gene>
    <name evidence="2" type="ORF">EGR_11219</name>
</gene>
<organism evidence="2 3">
    <name type="scientific">Echinococcus granulosus</name>
    <name type="common">Hydatid tapeworm</name>
    <dbReference type="NCBI Taxonomy" id="6210"/>
    <lineage>
        <taxon>Eukaryota</taxon>
        <taxon>Metazoa</taxon>
        <taxon>Spiralia</taxon>
        <taxon>Lophotrochozoa</taxon>
        <taxon>Platyhelminthes</taxon>
        <taxon>Cestoda</taxon>
        <taxon>Eucestoda</taxon>
        <taxon>Cyclophyllidea</taxon>
        <taxon>Taeniidae</taxon>
        <taxon>Echinococcus</taxon>
        <taxon>Echinococcus granulosus group</taxon>
    </lineage>
</organism>